<dbReference type="Pfam" id="PF18910">
    <property type="entry name" value="DUF5665"/>
    <property type="match status" value="1"/>
</dbReference>
<name>A0A1F5HGA8_9BACT</name>
<dbReference type="InterPro" id="IPR043723">
    <property type="entry name" value="DUF5665"/>
</dbReference>
<dbReference type="AlphaFoldDB" id="A0A1F5HGA8"/>
<dbReference type="STRING" id="1797737.A2196_05150"/>
<dbReference type="EMBL" id="MFCA01000002">
    <property type="protein sequence ID" value="OGE03160.1"/>
    <property type="molecule type" value="Genomic_DNA"/>
</dbReference>
<keyword evidence="1" id="KW-0812">Transmembrane</keyword>
<evidence type="ECO:0000256" key="1">
    <source>
        <dbReference type="SAM" id="Phobius"/>
    </source>
</evidence>
<comment type="caution">
    <text evidence="2">The sequence shown here is derived from an EMBL/GenBank/DDBJ whole genome shotgun (WGS) entry which is preliminary data.</text>
</comment>
<sequence length="78" mass="8603">MDEQKTVEKYYIEVSQSGRQRFLLGLIGGLGWGIGITIGTSLLLLLIGFIVSKIDFVPVLGNFLAQVIESAQTNFKTR</sequence>
<accession>A0A1F5HGA8</accession>
<dbReference type="Proteomes" id="UP000176751">
    <property type="component" value="Unassembled WGS sequence"/>
</dbReference>
<keyword evidence="1" id="KW-0472">Membrane</keyword>
<keyword evidence="1" id="KW-1133">Transmembrane helix</keyword>
<evidence type="ECO:0000313" key="3">
    <source>
        <dbReference type="Proteomes" id="UP000176751"/>
    </source>
</evidence>
<proteinExistence type="predicted"/>
<evidence type="ECO:0000313" key="2">
    <source>
        <dbReference type="EMBL" id="OGE03160.1"/>
    </source>
</evidence>
<feature type="transmembrane region" description="Helical" evidence="1">
    <location>
        <begin position="21"/>
        <end position="51"/>
    </location>
</feature>
<reference evidence="2 3" key="1">
    <citation type="journal article" date="2016" name="Nat. Commun.">
        <title>Thousands of microbial genomes shed light on interconnected biogeochemical processes in an aquifer system.</title>
        <authorList>
            <person name="Anantharaman K."/>
            <person name="Brown C.T."/>
            <person name="Hug L.A."/>
            <person name="Sharon I."/>
            <person name="Castelle C.J."/>
            <person name="Probst A.J."/>
            <person name="Thomas B.C."/>
            <person name="Singh A."/>
            <person name="Wilkins M.J."/>
            <person name="Karaoz U."/>
            <person name="Brodie E.L."/>
            <person name="Williams K.H."/>
            <person name="Hubbard S.S."/>
            <person name="Banfield J.F."/>
        </authorList>
    </citation>
    <scope>NUCLEOTIDE SEQUENCE [LARGE SCALE GENOMIC DNA]</scope>
</reference>
<gene>
    <name evidence="2" type="ORF">A2196_05150</name>
</gene>
<protein>
    <submittedName>
        <fullName evidence="2">Uncharacterized protein</fullName>
    </submittedName>
</protein>
<organism evidence="2 3">
    <name type="scientific">Candidatus Curtissbacteria bacterium RIFOXYA1_FULL_41_14</name>
    <dbReference type="NCBI Taxonomy" id="1797737"/>
    <lineage>
        <taxon>Bacteria</taxon>
        <taxon>Candidatus Curtissiibacteriota</taxon>
    </lineage>
</organism>